<keyword evidence="8" id="KW-0418">Kinase</keyword>
<evidence type="ECO:0000256" key="4">
    <source>
        <dbReference type="ARBA" id="ARBA00022553"/>
    </source>
</evidence>
<dbReference type="Gene3D" id="3.30.565.10">
    <property type="entry name" value="Histidine kinase-like ATPase, C-terminal domain"/>
    <property type="match status" value="1"/>
</dbReference>
<keyword evidence="10 12" id="KW-1133">Transmembrane helix</keyword>
<dbReference type="Gene3D" id="6.10.340.10">
    <property type="match status" value="1"/>
</dbReference>
<keyword evidence="16" id="KW-1185">Reference proteome</keyword>
<name>A0A8J3XYF9_9ACTN</name>
<dbReference type="EMBL" id="BOOR01000017">
    <property type="protein sequence ID" value="GII54318.1"/>
    <property type="molecule type" value="Genomic_DNA"/>
</dbReference>
<accession>A0A8J3XYF9</accession>
<dbReference type="PROSITE" id="PS50109">
    <property type="entry name" value="HIS_KIN"/>
    <property type="match status" value="1"/>
</dbReference>
<evidence type="ECO:0000256" key="5">
    <source>
        <dbReference type="ARBA" id="ARBA00022679"/>
    </source>
</evidence>
<evidence type="ECO:0000256" key="9">
    <source>
        <dbReference type="ARBA" id="ARBA00022840"/>
    </source>
</evidence>
<keyword evidence="6 12" id="KW-0812">Transmembrane</keyword>
<dbReference type="Gene3D" id="1.20.5.1930">
    <property type="match status" value="1"/>
</dbReference>
<dbReference type="SMART" id="SM00387">
    <property type="entry name" value="HATPase_c"/>
    <property type="match status" value="1"/>
</dbReference>
<protein>
    <recommendedName>
        <fullName evidence="3">histidine kinase</fullName>
        <ecNumber evidence="3">2.7.13.3</ecNumber>
    </recommendedName>
</protein>
<keyword evidence="4" id="KW-0597">Phosphoprotein</keyword>
<dbReference type="GO" id="GO:0016020">
    <property type="term" value="C:membrane"/>
    <property type="evidence" value="ECO:0007669"/>
    <property type="project" value="UniProtKB-SubCell"/>
</dbReference>
<dbReference type="GO" id="GO:0000155">
    <property type="term" value="F:phosphorelay sensor kinase activity"/>
    <property type="evidence" value="ECO:0007669"/>
    <property type="project" value="InterPro"/>
</dbReference>
<evidence type="ECO:0000256" key="1">
    <source>
        <dbReference type="ARBA" id="ARBA00000085"/>
    </source>
</evidence>
<keyword evidence="7" id="KW-0547">Nucleotide-binding</keyword>
<dbReference type="SMART" id="SM00304">
    <property type="entry name" value="HAMP"/>
    <property type="match status" value="1"/>
</dbReference>
<dbReference type="Pfam" id="PF05227">
    <property type="entry name" value="CHASE3"/>
    <property type="match status" value="1"/>
</dbReference>
<evidence type="ECO:0000259" key="14">
    <source>
        <dbReference type="PROSITE" id="PS50885"/>
    </source>
</evidence>
<comment type="caution">
    <text evidence="15">The sequence shown here is derived from an EMBL/GenBank/DDBJ whole genome shotgun (WGS) entry which is preliminary data.</text>
</comment>
<dbReference type="InterPro" id="IPR036890">
    <property type="entry name" value="HATPase_C_sf"/>
</dbReference>
<dbReference type="AlphaFoldDB" id="A0A8J3XYF9"/>
<dbReference type="CDD" id="cd19410">
    <property type="entry name" value="HK9-like_sensor"/>
    <property type="match status" value="1"/>
</dbReference>
<proteinExistence type="predicted"/>
<keyword evidence="11" id="KW-0902">Two-component regulatory system</keyword>
<dbReference type="PROSITE" id="PS50885">
    <property type="entry name" value="HAMP"/>
    <property type="match status" value="1"/>
</dbReference>
<evidence type="ECO:0000256" key="6">
    <source>
        <dbReference type="ARBA" id="ARBA00022692"/>
    </source>
</evidence>
<evidence type="ECO:0000256" key="11">
    <source>
        <dbReference type="ARBA" id="ARBA00023012"/>
    </source>
</evidence>
<keyword evidence="5" id="KW-0808">Transferase</keyword>
<dbReference type="InterPro" id="IPR005467">
    <property type="entry name" value="His_kinase_dom"/>
</dbReference>
<dbReference type="GO" id="GO:0005524">
    <property type="term" value="F:ATP binding"/>
    <property type="evidence" value="ECO:0007669"/>
    <property type="project" value="UniProtKB-KW"/>
</dbReference>
<evidence type="ECO:0000313" key="15">
    <source>
        <dbReference type="EMBL" id="GII54318.1"/>
    </source>
</evidence>
<dbReference type="SUPFAM" id="SSF158472">
    <property type="entry name" value="HAMP domain-like"/>
    <property type="match status" value="1"/>
</dbReference>
<feature type="domain" description="Histidine kinase" evidence="13">
    <location>
        <begin position="291"/>
        <end position="478"/>
    </location>
</feature>
<dbReference type="CDD" id="cd06225">
    <property type="entry name" value="HAMP"/>
    <property type="match status" value="1"/>
</dbReference>
<dbReference type="PANTHER" id="PTHR24421">
    <property type="entry name" value="NITRATE/NITRITE SENSOR PROTEIN NARX-RELATED"/>
    <property type="match status" value="1"/>
</dbReference>
<dbReference type="Proteomes" id="UP000605992">
    <property type="component" value="Unassembled WGS sequence"/>
</dbReference>
<dbReference type="SUPFAM" id="SSF55874">
    <property type="entry name" value="ATPase domain of HSP90 chaperone/DNA topoisomerase II/histidine kinase"/>
    <property type="match status" value="1"/>
</dbReference>
<dbReference type="PANTHER" id="PTHR24421:SF10">
    <property type="entry name" value="NITRATE_NITRITE SENSOR PROTEIN NARQ"/>
    <property type="match status" value="1"/>
</dbReference>
<evidence type="ECO:0000256" key="8">
    <source>
        <dbReference type="ARBA" id="ARBA00022777"/>
    </source>
</evidence>
<dbReference type="InterPro" id="IPR011712">
    <property type="entry name" value="Sig_transdc_His_kin_sub3_dim/P"/>
</dbReference>
<dbReference type="InterPro" id="IPR007891">
    <property type="entry name" value="CHASE3"/>
</dbReference>
<dbReference type="Pfam" id="PF02518">
    <property type="entry name" value="HATPase_c"/>
    <property type="match status" value="1"/>
</dbReference>
<keyword evidence="12" id="KW-0472">Membrane</keyword>
<evidence type="ECO:0000259" key="13">
    <source>
        <dbReference type="PROSITE" id="PS50109"/>
    </source>
</evidence>
<evidence type="ECO:0000313" key="16">
    <source>
        <dbReference type="Proteomes" id="UP000605992"/>
    </source>
</evidence>
<evidence type="ECO:0000256" key="10">
    <source>
        <dbReference type="ARBA" id="ARBA00022989"/>
    </source>
</evidence>
<comment type="subcellular location">
    <subcellularLocation>
        <location evidence="2">Membrane</location>
    </subcellularLocation>
</comment>
<reference evidence="15" key="1">
    <citation type="submission" date="2021-01" db="EMBL/GenBank/DDBJ databases">
        <title>Whole genome shotgun sequence of Planotetraspora thailandica NBRC 104271.</title>
        <authorList>
            <person name="Komaki H."/>
            <person name="Tamura T."/>
        </authorList>
    </citation>
    <scope>NUCLEOTIDE SEQUENCE</scope>
    <source>
        <strain evidence="15">NBRC 104271</strain>
    </source>
</reference>
<dbReference type="InterPro" id="IPR003660">
    <property type="entry name" value="HAMP_dom"/>
</dbReference>
<dbReference type="Pfam" id="PF00672">
    <property type="entry name" value="HAMP"/>
    <property type="match status" value="1"/>
</dbReference>
<evidence type="ECO:0000256" key="3">
    <source>
        <dbReference type="ARBA" id="ARBA00012438"/>
    </source>
</evidence>
<dbReference type="CDD" id="cd16917">
    <property type="entry name" value="HATPase_UhpB-NarQ-NarX-like"/>
    <property type="match status" value="1"/>
</dbReference>
<feature type="domain" description="HAMP" evidence="14">
    <location>
        <begin position="220"/>
        <end position="272"/>
    </location>
</feature>
<dbReference type="Pfam" id="PF07730">
    <property type="entry name" value="HisKA_3"/>
    <property type="match status" value="1"/>
</dbReference>
<keyword evidence="9" id="KW-0067">ATP-binding</keyword>
<evidence type="ECO:0000256" key="12">
    <source>
        <dbReference type="SAM" id="Phobius"/>
    </source>
</evidence>
<dbReference type="InterPro" id="IPR050482">
    <property type="entry name" value="Sensor_HK_TwoCompSys"/>
</dbReference>
<dbReference type="InterPro" id="IPR003594">
    <property type="entry name" value="HATPase_dom"/>
</dbReference>
<evidence type="ECO:0000256" key="7">
    <source>
        <dbReference type="ARBA" id="ARBA00022741"/>
    </source>
</evidence>
<dbReference type="GO" id="GO:0046983">
    <property type="term" value="F:protein dimerization activity"/>
    <property type="evidence" value="ECO:0007669"/>
    <property type="project" value="InterPro"/>
</dbReference>
<feature type="transmembrane region" description="Helical" evidence="12">
    <location>
        <begin position="195"/>
        <end position="218"/>
    </location>
</feature>
<sequence length="487" mass="52575">MRVPVARRMRLANGRGGLTRRTVVASILLLIFIGGAFAALTLAIAGLREAMNLQKSSGEALQSAYYVEKLVIDLETGQRGFIITGDERFLQPWYNARAALPQQTATLQQRAATRHASQGEQARRLTQTIDSYIRDYSVPTVEAARQDPASTRTVAVTEEGKHRLDGIRNQFHHFVASERKLLVEHQERATAAGRWATVGAAAGVAVSALLILAFNGYVIRSIVRPVRRASVMACDLADGDLSVRMPATEEGEIGDLQRALNTMASSLEAGRAELAASRARVVAAADESRRRIERDLHDGTQQRLVSLALLLRRAEEAVPSGQDELKKQLSRTTDDLADIIEELHELSRGIHPAILSKGGLAPSLRALARRSAVPVELNVGAWTRLAERIEVTAYYVVSEALTNAAKHARASTVHVDLTVEDSALRLSVRDDGVGGADPRQGSGLIGLMDRVEAIGGSIHVESPAGKGTSLFVTIPLTDDRPITPGDA</sequence>
<organism evidence="15 16">
    <name type="scientific">Planotetraspora thailandica</name>
    <dbReference type="NCBI Taxonomy" id="487172"/>
    <lineage>
        <taxon>Bacteria</taxon>
        <taxon>Bacillati</taxon>
        <taxon>Actinomycetota</taxon>
        <taxon>Actinomycetes</taxon>
        <taxon>Streptosporangiales</taxon>
        <taxon>Streptosporangiaceae</taxon>
        <taxon>Planotetraspora</taxon>
    </lineage>
</organism>
<dbReference type="EC" id="2.7.13.3" evidence="3"/>
<comment type="catalytic activity">
    <reaction evidence="1">
        <text>ATP + protein L-histidine = ADP + protein N-phospho-L-histidine.</text>
        <dbReference type="EC" id="2.7.13.3"/>
    </reaction>
</comment>
<gene>
    <name evidence="15" type="ORF">Pth03_27070</name>
</gene>
<evidence type="ECO:0000256" key="2">
    <source>
        <dbReference type="ARBA" id="ARBA00004370"/>
    </source>
</evidence>